<name>A0AAT9LEV4_9FIRM</name>
<dbReference type="GO" id="GO:0005524">
    <property type="term" value="F:ATP binding"/>
    <property type="evidence" value="ECO:0007669"/>
    <property type="project" value="UniProtKB-KW"/>
</dbReference>
<protein>
    <submittedName>
        <fullName evidence="1">ATP-binding protein</fullName>
    </submittedName>
</protein>
<dbReference type="Gene3D" id="3.30.565.10">
    <property type="entry name" value="Histidine kinase-like ATPase, C-terminal domain"/>
    <property type="match status" value="1"/>
</dbReference>
<proteinExistence type="predicted"/>
<dbReference type="InterPro" id="IPR036890">
    <property type="entry name" value="HATPase_C_sf"/>
</dbReference>
<reference evidence="1" key="2">
    <citation type="journal article" date="2023" name="Biology">
        <title>Prokaryotic Life Associated with Coal-Fire Gas Vents Revealed by Metagenomics.</title>
        <authorList>
            <person name="Kadnikov V.V."/>
            <person name="Mardanov A.V."/>
            <person name="Beletsky A.V."/>
            <person name="Karnachuk O.V."/>
            <person name="Ravin N.V."/>
        </authorList>
    </citation>
    <scope>NUCLEOTIDE SEQUENCE</scope>
    <source>
        <strain evidence="1">Bu02</strain>
    </source>
</reference>
<dbReference type="SUPFAM" id="SSF55874">
    <property type="entry name" value="ATPase domain of HSP90 chaperone/DNA topoisomerase II/histidine kinase"/>
    <property type="match status" value="1"/>
</dbReference>
<accession>A0AAT9LEV4</accession>
<keyword evidence="1" id="KW-0547">Nucleotide-binding</keyword>
<gene>
    <name evidence="1" type="ORF">IMF26_04500</name>
</gene>
<dbReference type="Pfam" id="PF13589">
    <property type="entry name" value="HATPase_c_3"/>
    <property type="match status" value="1"/>
</dbReference>
<evidence type="ECO:0000313" key="1">
    <source>
        <dbReference type="EMBL" id="QUL99576.1"/>
    </source>
</evidence>
<dbReference type="EMBL" id="CP062796">
    <property type="protein sequence ID" value="QUL99576.1"/>
    <property type="molecule type" value="Genomic_DNA"/>
</dbReference>
<sequence>MYPFDVDEVVVTELIANALDAGATRIEIEYNPDTRCLVVQDNGKGMSAEQFSAYHDFAAGLKIRGSGIGFAGVGAKISFNVAQRVITQTRSDLFVGGSDWYINDQGRLI</sequence>
<reference evidence="1" key="1">
    <citation type="submission" date="2020-10" db="EMBL/GenBank/DDBJ databases">
        <authorList>
            <person name="Kadnikov V."/>
            <person name="Beletsky A.V."/>
            <person name="Mardanov A.V."/>
            <person name="Karnachuk O.V."/>
            <person name="Ravin N.V."/>
        </authorList>
    </citation>
    <scope>NUCLEOTIDE SEQUENCE</scope>
    <source>
        <strain evidence="1">Bu02</strain>
    </source>
</reference>
<keyword evidence="1" id="KW-0067">ATP-binding</keyword>
<organism evidence="1">
    <name type="scientific">Candidatus Fermentithermobacillus carboniphilus</name>
    <dbReference type="NCBI Taxonomy" id="3085328"/>
    <lineage>
        <taxon>Bacteria</taxon>
        <taxon>Bacillati</taxon>
        <taxon>Bacillota</taxon>
        <taxon>Candidatus Fermentithermobacillia</taxon>
        <taxon>Candidatus Fermentithermobacillales</taxon>
        <taxon>Candidatus Fermentithermobacillaceae</taxon>
        <taxon>Candidatus Fermentithermobacillus</taxon>
    </lineage>
</organism>
<dbReference type="KEGG" id="fcz:IMF26_04500"/>
<dbReference type="AlphaFoldDB" id="A0AAT9LEV4"/>